<dbReference type="CDD" id="cd21809">
    <property type="entry name" value="ABC-2_lan_permease-like"/>
    <property type="match status" value="1"/>
</dbReference>
<evidence type="ECO:0000256" key="1">
    <source>
        <dbReference type="SAM" id="Phobius"/>
    </source>
</evidence>
<dbReference type="Proteomes" id="UP000234778">
    <property type="component" value="Unassembled WGS sequence"/>
</dbReference>
<gene>
    <name evidence="2" type="ORF">CYJ26_08440</name>
</gene>
<dbReference type="GeneID" id="81708960"/>
<dbReference type="AlphaFoldDB" id="A0A2I1KRJ1"/>
<reference evidence="2 3" key="1">
    <citation type="submission" date="2017-12" db="EMBL/GenBank/DDBJ databases">
        <title>Phylogenetic diversity of female urinary microbiome.</title>
        <authorList>
            <person name="Thomas-White K."/>
            <person name="Wolfe A.J."/>
        </authorList>
    </citation>
    <scope>NUCLEOTIDE SEQUENCE [LARGE SCALE GENOMIC DNA]</scope>
    <source>
        <strain evidence="2 3">UMB0319</strain>
    </source>
</reference>
<feature type="transmembrane region" description="Helical" evidence="1">
    <location>
        <begin position="238"/>
        <end position="257"/>
    </location>
</feature>
<feature type="transmembrane region" description="Helical" evidence="1">
    <location>
        <begin position="147"/>
        <end position="168"/>
    </location>
</feature>
<dbReference type="EMBL" id="PKHA01000009">
    <property type="protein sequence ID" value="PKY98245.1"/>
    <property type="molecule type" value="Genomic_DNA"/>
</dbReference>
<accession>A0A2I1KRJ1</accession>
<evidence type="ECO:0000313" key="3">
    <source>
        <dbReference type="Proteomes" id="UP000234778"/>
    </source>
</evidence>
<protein>
    <submittedName>
        <fullName evidence="2">Lantibiotic ABC transporter permease</fullName>
    </submittedName>
</protein>
<dbReference type="RefSeq" id="WP_006549263.1">
    <property type="nucleotide sequence ID" value="NZ_JASPEK010000053.1"/>
</dbReference>
<dbReference type="Pfam" id="PF12730">
    <property type="entry name" value="ABC2_membrane_4"/>
    <property type="match status" value="1"/>
</dbReference>
<feature type="transmembrane region" description="Helical" evidence="1">
    <location>
        <begin position="111"/>
        <end position="135"/>
    </location>
</feature>
<feature type="transmembrane region" description="Helical" evidence="1">
    <location>
        <begin position="30"/>
        <end position="50"/>
    </location>
</feature>
<keyword evidence="1" id="KW-0812">Transmembrane</keyword>
<feature type="transmembrane region" description="Helical" evidence="1">
    <location>
        <begin position="70"/>
        <end position="90"/>
    </location>
</feature>
<sequence length="260" mass="27155">MSTQVAPLPVPSVGWWDLLAAEALKLRRSLTWVFVLLLPLLTVITGTVNYVGNQGVLSAGWRSLTSQVTIFYALFFFSVAVALIVSAAWRPEHRGTSWNAMTTMPASMVRVVAAKTLVVMVPVAVMQVVLVVLTWGSGALVLGLPGGFPAGLLVSSGVTVIAALPLVAVQSLLAMHLRSFGASVALGLAGTMVGLGVARESGLLSQVWPYSLVTRAQILGSDAMANAGGLDWAGLEPVLAASLVSGLVCWGLLLLAARRR</sequence>
<evidence type="ECO:0000313" key="2">
    <source>
        <dbReference type="EMBL" id="PKY98245.1"/>
    </source>
</evidence>
<name>A0A2I1KRJ1_9ACTO</name>
<keyword evidence="1" id="KW-1133">Transmembrane helix</keyword>
<comment type="caution">
    <text evidence="2">The sequence shown here is derived from an EMBL/GenBank/DDBJ whole genome shotgun (WGS) entry which is preliminary data.</text>
</comment>
<proteinExistence type="predicted"/>
<keyword evidence="1" id="KW-0472">Membrane</keyword>
<feature type="transmembrane region" description="Helical" evidence="1">
    <location>
        <begin position="180"/>
        <end position="198"/>
    </location>
</feature>
<organism evidence="2 3">
    <name type="scientific">Actinomyces urogenitalis</name>
    <dbReference type="NCBI Taxonomy" id="103621"/>
    <lineage>
        <taxon>Bacteria</taxon>
        <taxon>Bacillati</taxon>
        <taxon>Actinomycetota</taxon>
        <taxon>Actinomycetes</taxon>
        <taxon>Actinomycetales</taxon>
        <taxon>Actinomycetaceae</taxon>
        <taxon>Actinomyces</taxon>
    </lineage>
</organism>